<dbReference type="EMBL" id="LPWG01000005">
    <property type="protein sequence ID" value="ODS00517.1"/>
    <property type="molecule type" value="Genomic_DNA"/>
</dbReference>
<name>A0A1E3W5X9_9HYPH</name>
<feature type="transmembrane region" description="Helical" evidence="1">
    <location>
        <begin position="55"/>
        <end position="76"/>
    </location>
</feature>
<organism evidence="2 3">
    <name type="scientific">Methyloceanibacter methanicus</name>
    <dbReference type="NCBI Taxonomy" id="1774968"/>
    <lineage>
        <taxon>Bacteria</taxon>
        <taxon>Pseudomonadati</taxon>
        <taxon>Pseudomonadota</taxon>
        <taxon>Alphaproteobacteria</taxon>
        <taxon>Hyphomicrobiales</taxon>
        <taxon>Hyphomicrobiaceae</taxon>
        <taxon>Methyloceanibacter</taxon>
    </lineage>
</organism>
<keyword evidence="1" id="KW-0812">Transmembrane</keyword>
<feature type="transmembrane region" description="Helical" evidence="1">
    <location>
        <begin position="6"/>
        <end position="28"/>
    </location>
</feature>
<proteinExistence type="predicted"/>
<feature type="transmembrane region" description="Helical" evidence="1">
    <location>
        <begin position="82"/>
        <end position="104"/>
    </location>
</feature>
<evidence type="ECO:0000313" key="3">
    <source>
        <dbReference type="Proteomes" id="UP000094501"/>
    </source>
</evidence>
<sequence length="272" mass="28804">MHLNVATFFFVAAAAMGLSLLCQGWRVWQLVPDSVKNASAEFDVANWRLRSSRMWLSSLLDASGQYLEVIVIGIVLGPSTAAYYFSATRITNVFAMIAGAMTIYATRHISPLYHGRTTEELRDFLSSLAILSLLLGLGAFIVIMLGGKLLLSLFGPSYTDVYPALLILAVGGSLTAMAGPAPYLLLLTGHDGLYPWIVAGTLAVRIGLIVILGYWLGLIGAAIAGSLGAAATAVALVVACRWVLGVDPSVLAAVRRIPLGANRKDEGPREGA</sequence>
<dbReference type="PANTHER" id="PTHR43424:SF1">
    <property type="entry name" value="LOCUS PUTATIVE PROTEIN 1-RELATED"/>
    <property type="match status" value="1"/>
</dbReference>
<feature type="transmembrane region" description="Helical" evidence="1">
    <location>
        <begin position="165"/>
        <end position="186"/>
    </location>
</feature>
<dbReference type="InterPro" id="IPR052556">
    <property type="entry name" value="PolySynth_Transporter"/>
</dbReference>
<evidence type="ECO:0000313" key="2">
    <source>
        <dbReference type="EMBL" id="ODS00517.1"/>
    </source>
</evidence>
<evidence type="ECO:0000256" key="1">
    <source>
        <dbReference type="SAM" id="Phobius"/>
    </source>
</evidence>
<dbReference type="STRING" id="1774968.AUC68_14745"/>
<keyword evidence="1" id="KW-0472">Membrane</keyword>
<gene>
    <name evidence="2" type="ORF">AUC68_14745</name>
</gene>
<keyword evidence="3" id="KW-1185">Reference proteome</keyword>
<dbReference type="PANTHER" id="PTHR43424">
    <property type="entry name" value="LOCUS PUTATIVE PROTEIN 1-RELATED"/>
    <property type="match status" value="1"/>
</dbReference>
<reference evidence="2 3" key="1">
    <citation type="journal article" date="2016" name="Environ. Microbiol.">
        <title>New Methyloceanibacter diversity from North Sea sediments includes methanotroph containing solely the soluble methane monooxygenase.</title>
        <authorList>
            <person name="Vekeman B."/>
            <person name="Kerckhof F.M."/>
            <person name="Cremers G."/>
            <person name="de Vos P."/>
            <person name="Vandamme P."/>
            <person name="Boon N."/>
            <person name="Op den Camp H.J."/>
            <person name="Heylen K."/>
        </authorList>
    </citation>
    <scope>NUCLEOTIDE SEQUENCE [LARGE SCALE GENOMIC DNA]</scope>
    <source>
        <strain evidence="2 3">R-67174</strain>
    </source>
</reference>
<feature type="transmembrane region" description="Helical" evidence="1">
    <location>
        <begin position="222"/>
        <end position="244"/>
    </location>
</feature>
<feature type="transmembrane region" description="Helical" evidence="1">
    <location>
        <begin position="193"/>
        <end position="216"/>
    </location>
</feature>
<protein>
    <recommendedName>
        <fullName evidence="4">Polysaccharide biosynthesis protein C-terminal domain-containing protein</fullName>
    </recommendedName>
</protein>
<evidence type="ECO:0008006" key="4">
    <source>
        <dbReference type="Google" id="ProtNLM"/>
    </source>
</evidence>
<accession>A0A1E3W5X9</accession>
<dbReference type="Proteomes" id="UP000094501">
    <property type="component" value="Unassembled WGS sequence"/>
</dbReference>
<feature type="transmembrane region" description="Helical" evidence="1">
    <location>
        <begin position="124"/>
        <end position="145"/>
    </location>
</feature>
<keyword evidence="1" id="KW-1133">Transmembrane helix</keyword>
<dbReference type="AlphaFoldDB" id="A0A1E3W5X9"/>
<comment type="caution">
    <text evidence="2">The sequence shown here is derived from an EMBL/GenBank/DDBJ whole genome shotgun (WGS) entry which is preliminary data.</text>
</comment>